<evidence type="ECO:0000313" key="2">
    <source>
        <dbReference type="EMBL" id="VDI69542.1"/>
    </source>
</evidence>
<name>A0A8B6GUC6_MYTGA</name>
<dbReference type="AlphaFoldDB" id="A0A8B6GUC6"/>
<evidence type="ECO:0000259" key="1">
    <source>
        <dbReference type="Pfam" id="PF07137"/>
    </source>
</evidence>
<organism evidence="2 3">
    <name type="scientific">Mytilus galloprovincialis</name>
    <name type="common">Mediterranean mussel</name>
    <dbReference type="NCBI Taxonomy" id="29158"/>
    <lineage>
        <taxon>Eukaryota</taxon>
        <taxon>Metazoa</taxon>
        <taxon>Spiralia</taxon>
        <taxon>Lophotrochozoa</taxon>
        <taxon>Mollusca</taxon>
        <taxon>Bivalvia</taxon>
        <taxon>Autobranchia</taxon>
        <taxon>Pteriomorphia</taxon>
        <taxon>Mytilida</taxon>
        <taxon>Mytiloidea</taxon>
        <taxon>Mytilidae</taxon>
        <taxon>Mytilinae</taxon>
        <taxon>Mytilus</taxon>
    </lineage>
</organism>
<dbReference type="Gene3D" id="2.40.128.20">
    <property type="match status" value="1"/>
</dbReference>
<dbReference type="GO" id="GO:0046422">
    <property type="term" value="F:violaxanthin de-epoxidase activity"/>
    <property type="evidence" value="ECO:0007669"/>
    <property type="project" value="InterPro"/>
</dbReference>
<dbReference type="InterPro" id="IPR010788">
    <property type="entry name" value="VDE_dom"/>
</dbReference>
<dbReference type="InterPro" id="IPR012674">
    <property type="entry name" value="Calycin"/>
</dbReference>
<dbReference type="EMBL" id="UYJE01009052">
    <property type="protein sequence ID" value="VDI69542.1"/>
    <property type="molecule type" value="Genomic_DNA"/>
</dbReference>
<dbReference type="Proteomes" id="UP000596742">
    <property type="component" value="Unassembled WGS sequence"/>
</dbReference>
<dbReference type="GO" id="GO:0008289">
    <property type="term" value="F:lipid binding"/>
    <property type="evidence" value="ECO:0007669"/>
    <property type="project" value="UniProtKB-KW"/>
</dbReference>
<reference evidence="2" key="1">
    <citation type="submission" date="2018-11" db="EMBL/GenBank/DDBJ databases">
        <authorList>
            <person name="Alioto T."/>
            <person name="Alioto T."/>
        </authorList>
    </citation>
    <scope>NUCLEOTIDE SEQUENCE</scope>
</reference>
<proteinExistence type="predicted"/>
<evidence type="ECO:0000313" key="3">
    <source>
        <dbReference type="Proteomes" id="UP000596742"/>
    </source>
</evidence>
<dbReference type="OrthoDB" id="10258187at2759"/>
<protein>
    <recommendedName>
        <fullName evidence="1">VDE lipocalin domain-containing protein</fullName>
    </recommendedName>
</protein>
<feature type="domain" description="VDE lipocalin" evidence="1">
    <location>
        <begin position="51"/>
        <end position="115"/>
    </location>
</feature>
<comment type="caution">
    <text evidence="2">The sequence shown here is derived from an EMBL/GenBank/DDBJ whole genome shotgun (WGS) entry which is preliminary data.</text>
</comment>
<accession>A0A8B6GUC6</accession>
<dbReference type="Pfam" id="PF07137">
    <property type="entry name" value="VDE"/>
    <property type="match status" value="1"/>
</dbReference>
<gene>
    <name evidence="2" type="ORF">MGAL_10B050635</name>
</gene>
<dbReference type="SUPFAM" id="SSF50814">
    <property type="entry name" value="Lipocalins"/>
    <property type="match status" value="1"/>
</dbReference>
<sequence>MHNNTFYAVEHYEKLIDPRSYAEHDWTVLQWNVSTPGILQFDSASGGDTLEWRILDYGDDYVYSYYCGTNNGKDPFHGSVVYSKTEFLSKKVISKLENVASSVGLKFDAYCEPANSNC</sequence>
<keyword evidence="3" id="KW-1185">Reference proteome</keyword>